<feature type="transmembrane region" description="Helical" evidence="8">
    <location>
        <begin position="7"/>
        <end position="33"/>
    </location>
</feature>
<evidence type="ECO:0000256" key="2">
    <source>
        <dbReference type="ARBA" id="ARBA00009142"/>
    </source>
</evidence>
<accession>A0AAV5NK13</accession>
<dbReference type="EMBL" id="BSNX01000002">
    <property type="protein sequence ID" value="GLQ70835.1"/>
    <property type="molecule type" value="Genomic_DNA"/>
</dbReference>
<feature type="transmembrane region" description="Helical" evidence="8">
    <location>
        <begin position="67"/>
        <end position="88"/>
    </location>
</feature>
<dbReference type="GO" id="GO:0005886">
    <property type="term" value="C:plasma membrane"/>
    <property type="evidence" value="ECO:0007669"/>
    <property type="project" value="UniProtKB-SubCell"/>
</dbReference>
<proteinExistence type="inferred from homology"/>
<keyword evidence="6 8" id="KW-1133">Transmembrane helix</keyword>
<evidence type="ECO:0000313" key="10">
    <source>
        <dbReference type="Proteomes" id="UP001156690"/>
    </source>
</evidence>
<feature type="transmembrane region" description="Helical" evidence="8">
    <location>
        <begin position="123"/>
        <end position="145"/>
    </location>
</feature>
<evidence type="ECO:0000256" key="1">
    <source>
        <dbReference type="ARBA" id="ARBA00004651"/>
    </source>
</evidence>
<dbReference type="RefSeq" id="WP_224055466.1">
    <property type="nucleotide sequence ID" value="NZ_AP025145.1"/>
</dbReference>
<evidence type="ECO:0000313" key="9">
    <source>
        <dbReference type="EMBL" id="GLQ70835.1"/>
    </source>
</evidence>
<keyword evidence="10" id="KW-1185">Reference proteome</keyword>
<evidence type="ECO:0000256" key="7">
    <source>
        <dbReference type="ARBA" id="ARBA00023136"/>
    </source>
</evidence>
<protein>
    <recommendedName>
        <fullName evidence="8">Probable membrane transporter protein</fullName>
    </recommendedName>
</protein>
<feature type="transmembrane region" description="Helical" evidence="8">
    <location>
        <begin position="95"/>
        <end position="111"/>
    </location>
</feature>
<feature type="transmembrane region" description="Helical" evidence="8">
    <location>
        <begin position="217"/>
        <end position="240"/>
    </location>
</feature>
<dbReference type="AlphaFoldDB" id="A0AAV5NK13"/>
<comment type="subcellular location">
    <subcellularLocation>
        <location evidence="1 8">Cell membrane</location>
        <topology evidence="1 8">Multi-pass membrane protein</topology>
    </subcellularLocation>
</comment>
<evidence type="ECO:0000256" key="6">
    <source>
        <dbReference type="ARBA" id="ARBA00022989"/>
    </source>
</evidence>
<feature type="transmembrane region" description="Helical" evidence="8">
    <location>
        <begin position="157"/>
        <end position="178"/>
    </location>
</feature>
<dbReference type="Proteomes" id="UP001156690">
    <property type="component" value="Unassembled WGS sequence"/>
</dbReference>
<evidence type="ECO:0000256" key="4">
    <source>
        <dbReference type="ARBA" id="ARBA00022475"/>
    </source>
</evidence>
<dbReference type="InterPro" id="IPR052017">
    <property type="entry name" value="TSUP"/>
</dbReference>
<sequence length="242" mass="26397">MDIEYTLGLLSFVTSLVAGVIGFGGGMLLIAILPTFLPPSLIIPIHGITQLASNSSRMLFSLKDVQWALLPQFLVGSFVGVLLFGYLLSNISMEYVPVGIGLYILLNLWSQRFSKFISRYESYYLIGMVQTGLGLIVGATGPLSLSVLTKELKSKDHIIATSSMFMTISHLAKIPVFMVIGTSLFGSVQLLIYMVIGSILGSFVGTKLRMATKNEKLIMWIKILLTTMAIKMMVSALLSLSN</sequence>
<keyword evidence="5 8" id="KW-0812">Transmembrane</keyword>
<name>A0AAV5NK13_9VIBR</name>
<keyword evidence="3" id="KW-0813">Transport</keyword>
<dbReference type="Pfam" id="PF01925">
    <property type="entry name" value="TauE"/>
    <property type="match status" value="1"/>
</dbReference>
<keyword evidence="7 8" id="KW-0472">Membrane</keyword>
<reference evidence="10" key="1">
    <citation type="journal article" date="2019" name="Int. J. Syst. Evol. Microbiol.">
        <title>The Global Catalogue of Microorganisms (GCM) 10K type strain sequencing project: providing services to taxonomists for standard genome sequencing and annotation.</title>
        <authorList>
            <consortium name="The Broad Institute Genomics Platform"/>
            <consortium name="The Broad Institute Genome Sequencing Center for Infectious Disease"/>
            <person name="Wu L."/>
            <person name="Ma J."/>
        </authorList>
    </citation>
    <scope>NUCLEOTIDE SEQUENCE [LARGE SCALE GENOMIC DNA]</scope>
    <source>
        <strain evidence="10">NBRC 15640</strain>
    </source>
</reference>
<evidence type="ECO:0000256" key="8">
    <source>
        <dbReference type="RuleBase" id="RU363041"/>
    </source>
</evidence>
<dbReference type="PANTHER" id="PTHR30269">
    <property type="entry name" value="TRANSMEMBRANE PROTEIN YFCA"/>
    <property type="match status" value="1"/>
</dbReference>
<comment type="caution">
    <text evidence="9">The sequence shown here is derived from an EMBL/GenBank/DDBJ whole genome shotgun (WGS) entry which is preliminary data.</text>
</comment>
<feature type="transmembrane region" description="Helical" evidence="8">
    <location>
        <begin position="184"/>
        <end position="205"/>
    </location>
</feature>
<gene>
    <name evidence="9" type="ORF">GCM10007932_01950</name>
</gene>
<dbReference type="PANTHER" id="PTHR30269:SF37">
    <property type="entry name" value="MEMBRANE TRANSPORTER PROTEIN"/>
    <property type="match status" value="1"/>
</dbReference>
<organism evidence="9 10">
    <name type="scientific">Vibrio penaeicida</name>
    <dbReference type="NCBI Taxonomy" id="104609"/>
    <lineage>
        <taxon>Bacteria</taxon>
        <taxon>Pseudomonadati</taxon>
        <taxon>Pseudomonadota</taxon>
        <taxon>Gammaproteobacteria</taxon>
        <taxon>Vibrionales</taxon>
        <taxon>Vibrionaceae</taxon>
        <taxon>Vibrio</taxon>
    </lineage>
</organism>
<evidence type="ECO:0000256" key="5">
    <source>
        <dbReference type="ARBA" id="ARBA00022692"/>
    </source>
</evidence>
<keyword evidence="4 8" id="KW-1003">Cell membrane</keyword>
<dbReference type="InterPro" id="IPR002781">
    <property type="entry name" value="TM_pro_TauE-like"/>
</dbReference>
<evidence type="ECO:0000256" key="3">
    <source>
        <dbReference type="ARBA" id="ARBA00022448"/>
    </source>
</evidence>
<comment type="similarity">
    <text evidence="2 8">Belongs to the 4-toluene sulfonate uptake permease (TSUP) (TC 2.A.102) family.</text>
</comment>